<sequence>AENFLLEFGFKKQDKFWIYNLNNDIKSPNHLKVEIE</sequence>
<protein>
    <recommendedName>
        <fullName evidence="2">GNAT family N-acetyltransferase</fullName>
    </recommendedName>
</protein>
<organism evidence="1">
    <name type="scientific">marine metagenome</name>
    <dbReference type="NCBI Taxonomy" id="408172"/>
    <lineage>
        <taxon>unclassified sequences</taxon>
        <taxon>metagenomes</taxon>
        <taxon>ecological metagenomes</taxon>
    </lineage>
</organism>
<dbReference type="EMBL" id="UINC01177463">
    <property type="protein sequence ID" value="SVD85121.1"/>
    <property type="molecule type" value="Genomic_DNA"/>
</dbReference>
<proteinExistence type="predicted"/>
<dbReference type="AlphaFoldDB" id="A0A382YPZ9"/>
<evidence type="ECO:0000313" key="1">
    <source>
        <dbReference type="EMBL" id="SVD85121.1"/>
    </source>
</evidence>
<evidence type="ECO:0008006" key="2">
    <source>
        <dbReference type="Google" id="ProtNLM"/>
    </source>
</evidence>
<feature type="non-terminal residue" evidence="1">
    <location>
        <position position="1"/>
    </location>
</feature>
<gene>
    <name evidence="1" type="ORF">METZ01_LOCUS437975</name>
</gene>
<name>A0A382YPZ9_9ZZZZ</name>
<reference evidence="1" key="1">
    <citation type="submission" date="2018-05" db="EMBL/GenBank/DDBJ databases">
        <authorList>
            <person name="Lanie J.A."/>
            <person name="Ng W.-L."/>
            <person name="Kazmierczak K.M."/>
            <person name="Andrzejewski T.M."/>
            <person name="Davidsen T.M."/>
            <person name="Wayne K.J."/>
            <person name="Tettelin H."/>
            <person name="Glass J.I."/>
            <person name="Rusch D."/>
            <person name="Podicherti R."/>
            <person name="Tsui H.-C.T."/>
            <person name="Winkler M.E."/>
        </authorList>
    </citation>
    <scope>NUCLEOTIDE SEQUENCE</scope>
</reference>
<accession>A0A382YPZ9</accession>